<organism evidence="16 17">
    <name type="scientific">Pleionea mediterranea</name>
    <dbReference type="NCBI Taxonomy" id="523701"/>
    <lineage>
        <taxon>Bacteria</taxon>
        <taxon>Pseudomonadati</taxon>
        <taxon>Pseudomonadota</taxon>
        <taxon>Gammaproteobacteria</taxon>
        <taxon>Oceanospirillales</taxon>
        <taxon>Pleioneaceae</taxon>
        <taxon>Pleionea</taxon>
    </lineage>
</organism>
<feature type="binding site" evidence="13">
    <location>
        <position position="400"/>
    </location>
    <ligand>
        <name>Mg(2+)</name>
        <dbReference type="ChEBI" id="CHEBI:18420"/>
    </ligand>
</feature>
<dbReference type="Proteomes" id="UP000245790">
    <property type="component" value="Unassembled WGS sequence"/>
</dbReference>
<evidence type="ECO:0000256" key="6">
    <source>
        <dbReference type="ARBA" id="ARBA00022840"/>
    </source>
</evidence>
<dbReference type="EMBL" id="QGGU01000006">
    <property type="protein sequence ID" value="PWK50833.1"/>
    <property type="molecule type" value="Genomic_DNA"/>
</dbReference>
<keyword evidence="9" id="KW-0511">Multifunctional enzyme</keyword>
<feature type="binding site" evidence="13">
    <location>
        <begin position="496"/>
        <end position="497"/>
    </location>
    <ligand>
        <name>2-[(2R,5Z)-2-carboxy-4-methylthiazol-5(2H)-ylidene]ethyl phosphate</name>
        <dbReference type="ChEBI" id="CHEBI:62899"/>
    </ligand>
</feature>
<dbReference type="Gene3D" id="3.40.1190.20">
    <property type="match status" value="1"/>
</dbReference>
<comment type="catalytic activity">
    <reaction evidence="12 13">
        <text>2-[(2R,5Z)-2-carboxy-4-methylthiazol-5(2H)-ylidene]ethyl phosphate + 4-amino-2-methyl-5-(diphosphooxymethyl)pyrimidine + 2 H(+) = thiamine phosphate + CO2 + diphosphate</text>
        <dbReference type="Rhea" id="RHEA:47844"/>
        <dbReference type="ChEBI" id="CHEBI:15378"/>
        <dbReference type="ChEBI" id="CHEBI:16526"/>
        <dbReference type="ChEBI" id="CHEBI:33019"/>
        <dbReference type="ChEBI" id="CHEBI:37575"/>
        <dbReference type="ChEBI" id="CHEBI:57841"/>
        <dbReference type="ChEBI" id="CHEBI:62899"/>
        <dbReference type="EC" id="2.5.1.3"/>
    </reaction>
</comment>
<dbReference type="InterPro" id="IPR013749">
    <property type="entry name" value="PM/HMP-P_kinase-1"/>
</dbReference>
<dbReference type="GO" id="GO:0004789">
    <property type="term" value="F:thiamine-phosphate diphosphorylase activity"/>
    <property type="evidence" value="ECO:0007669"/>
    <property type="project" value="UniProtKB-UniRule"/>
</dbReference>
<feature type="binding site" evidence="13">
    <location>
        <position position="419"/>
    </location>
    <ligand>
        <name>4-amino-2-methyl-5-(diphosphooxymethyl)pyrimidine</name>
        <dbReference type="ChEBI" id="CHEBI:57841"/>
    </ligand>
</feature>
<evidence type="ECO:0000256" key="7">
    <source>
        <dbReference type="ARBA" id="ARBA00022842"/>
    </source>
</evidence>
<evidence type="ECO:0000256" key="10">
    <source>
        <dbReference type="ARBA" id="ARBA00047334"/>
    </source>
</evidence>
<accession>A0A316FRA0</accession>
<comment type="caution">
    <text evidence="16">The sequence shown here is derived from an EMBL/GenBank/DDBJ whole genome shotgun (WGS) entry which is preliminary data.</text>
</comment>
<evidence type="ECO:0000259" key="14">
    <source>
        <dbReference type="Pfam" id="PF02581"/>
    </source>
</evidence>
<evidence type="ECO:0000259" key="15">
    <source>
        <dbReference type="Pfam" id="PF08543"/>
    </source>
</evidence>
<protein>
    <recommendedName>
        <fullName evidence="13">Thiamine-phosphate synthase</fullName>
        <shortName evidence="13">TP synthase</shortName>
        <shortName evidence="13">TPS</shortName>
        <ecNumber evidence="13">2.5.1.3</ecNumber>
    </recommendedName>
    <alternativeName>
        <fullName evidence="13">Thiamine-phosphate pyrophosphorylase</fullName>
        <shortName evidence="13">TMP pyrophosphorylase</shortName>
        <shortName evidence="13">TMP-PPase</shortName>
    </alternativeName>
</protein>
<evidence type="ECO:0000313" key="16">
    <source>
        <dbReference type="EMBL" id="PWK50833.1"/>
    </source>
</evidence>
<comment type="similarity">
    <text evidence="13">Belongs to the thiamine-phosphate synthase family.</text>
</comment>
<dbReference type="OrthoDB" id="9789949at2"/>
<evidence type="ECO:0000256" key="5">
    <source>
        <dbReference type="ARBA" id="ARBA00022777"/>
    </source>
</evidence>
<comment type="catalytic activity">
    <reaction evidence="11 13">
        <text>2-(2-carboxy-4-methylthiazol-5-yl)ethyl phosphate + 4-amino-2-methyl-5-(diphosphooxymethyl)pyrimidine + 2 H(+) = thiamine phosphate + CO2 + diphosphate</text>
        <dbReference type="Rhea" id="RHEA:47848"/>
        <dbReference type="ChEBI" id="CHEBI:15378"/>
        <dbReference type="ChEBI" id="CHEBI:16526"/>
        <dbReference type="ChEBI" id="CHEBI:33019"/>
        <dbReference type="ChEBI" id="CHEBI:37575"/>
        <dbReference type="ChEBI" id="CHEBI:57841"/>
        <dbReference type="ChEBI" id="CHEBI:62890"/>
        <dbReference type="EC" id="2.5.1.3"/>
    </reaction>
</comment>
<dbReference type="InterPro" id="IPR013785">
    <property type="entry name" value="Aldolase_TIM"/>
</dbReference>
<dbReference type="InterPro" id="IPR036206">
    <property type="entry name" value="ThiamineP_synth_sf"/>
</dbReference>
<keyword evidence="17" id="KW-1185">Reference proteome</keyword>
<feature type="domain" description="Pyridoxamine kinase/Phosphomethylpyrimidine kinase" evidence="15">
    <location>
        <begin position="21"/>
        <end position="127"/>
    </location>
</feature>
<dbReference type="RefSeq" id="WP_146196128.1">
    <property type="nucleotide sequence ID" value="NZ_QGGU01000006.1"/>
</dbReference>
<dbReference type="PANTHER" id="PTHR20858:SF17">
    <property type="entry name" value="HYDROXYMETHYLPYRIMIDINE_PHOSPHOMETHYLPYRIMIDINE KINASE THI20-RELATED"/>
    <property type="match status" value="1"/>
</dbReference>
<dbReference type="GO" id="GO:0009229">
    <property type="term" value="P:thiamine diphosphate biosynthetic process"/>
    <property type="evidence" value="ECO:0007669"/>
    <property type="project" value="UniProtKB-UniRule"/>
</dbReference>
<dbReference type="NCBIfam" id="NF002904">
    <property type="entry name" value="PRK03512.1"/>
    <property type="match status" value="1"/>
</dbReference>
<dbReference type="CDD" id="cd00564">
    <property type="entry name" value="TMP_TenI"/>
    <property type="match status" value="1"/>
</dbReference>
<feature type="binding site" evidence="13">
    <location>
        <position position="448"/>
    </location>
    <ligand>
        <name>4-amino-2-methyl-5-(diphosphooxymethyl)pyrimidine</name>
        <dbReference type="ChEBI" id="CHEBI:57841"/>
    </ligand>
</feature>
<dbReference type="Gene3D" id="3.20.20.70">
    <property type="entry name" value="Aldolase class I"/>
    <property type="match status" value="1"/>
</dbReference>
<dbReference type="GO" id="GO:0008972">
    <property type="term" value="F:phosphomethylpyrimidine kinase activity"/>
    <property type="evidence" value="ECO:0007669"/>
    <property type="project" value="InterPro"/>
</dbReference>
<feature type="domain" description="Thiamine phosphate synthase/TenI" evidence="14">
    <location>
        <begin position="333"/>
        <end position="499"/>
    </location>
</feature>
<evidence type="ECO:0000256" key="13">
    <source>
        <dbReference type="HAMAP-Rule" id="MF_00097"/>
    </source>
</evidence>
<dbReference type="InterPro" id="IPR022998">
    <property type="entry name" value="ThiamineP_synth_TenI"/>
</dbReference>
<dbReference type="SUPFAM" id="SSF51391">
    <property type="entry name" value="Thiamin phosphate synthase"/>
    <property type="match status" value="1"/>
</dbReference>
<keyword evidence="7 13" id="KW-0460">Magnesium</keyword>
<feature type="binding site" evidence="13">
    <location>
        <position position="381"/>
    </location>
    <ligand>
        <name>Mg(2+)</name>
        <dbReference type="ChEBI" id="CHEBI:18420"/>
    </ligand>
</feature>
<dbReference type="GO" id="GO:0000287">
    <property type="term" value="F:magnesium ion binding"/>
    <property type="evidence" value="ECO:0007669"/>
    <property type="project" value="UniProtKB-UniRule"/>
</dbReference>
<evidence type="ECO:0000256" key="9">
    <source>
        <dbReference type="ARBA" id="ARBA00023268"/>
    </source>
</evidence>
<dbReference type="GO" id="GO:0005829">
    <property type="term" value="C:cytosol"/>
    <property type="evidence" value="ECO:0007669"/>
    <property type="project" value="TreeGrafter"/>
</dbReference>
<dbReference type="EC" id="2.5.1.3" evidence="13"/>
<comment type="function">
    <text evidence="13">Condenses 4-methyl-5-(beta-hydroxyethyl)thiazole monophosphate (THZ-P) and 2-methyl-4-amino-5-hydroxymethyl pyrimidine pyrophosphate (HMP-PP) to form thiamine monophosphate (TMP).</text>
</comment>
<dbReference type="InterPro" id="IPR004399">
    <property type="entry name" value="HMP/HMP-P_kinase_dom"/>
</dbReference>
<keyword evidence="5" id="KW-0418">Kinase</keyword>
<dbReference type="UniPathway" id="UPA00060">
    <property type="reaction ID" value="UER00138"/>
</dbReference>
<dbReference type="InterPro" id="IPR029056">
    <property type="entry name" value="Ribokinase-like"/>
</dbReference>
<dbReference type="FunFam" id="3.20.20.70:FF:000064">
    <property type="entry name" value="Thiamine-phosphate synthase"/>
    <property type="match status" value="1"/>
</dbReference>
<dbReference type="CDD" id="cd01169">
    <property type="entry name" value="HMPP_kinase"/>
    <property type="match status" value="1"/>
</dbReference>
<evidence type="ECO:0000256" key="1">
    <source>
        <dbReference type="ARBA" id="ARBA00005165"/>
    </source>
</evidence>
<comment type="catalytic activity">
    <reaction evidence="10 13">
        <text>4-methyl-5-(2-phosphooxyethyl)-thiazole + 4-amino-2-methyl-5-(diphosphooxymethyl)pyrimidine + H(+) = thiamine phosphate + diphosphate</text>
        <dbReference type="Rhea" id="RHEA:22328"/>
        <dbReference type="ChEBI" id="CHEBI:15378"/>
        <dbReference type="ChEBI" id="CHEBI:33019"/>
        <dbReference type="ChEBI" id="CHEBI:37575"/>
        <dbReference type="ChEBI" id="CHEBI:57841"/>
        <dbReference type="ChEBI" id="CHEBI:58296"/>
        <dbReference type="EC" id="2.5.1.3"/>
    </reaction>
</comment>
<keyword evidence="4" id="KW-0547">Nucleotide-binding</keyword>
<feature type="binding site" evidence="13">
    <location>
        <position position="476"/>
    </location>
    <ligand>
        <name>2-[(2R,5Z)-2-carboxy-4-methylthiazol-5(2H)-ylidene]ethyl phosphate</name>
        <dbReference type="ChEBI" id="CHEBI:62899"/>
    </ligand>
</feature>
<gene>
    <name evidence="13" type="primary">thiE</name>
    <name evidence="16" type="ORF">C8D97_106120</name>
</gene>
<proteinExistence type="inferred from homology"/>
<dbReference type="GO" id="GO:0009228">
    <property type="term" value="P:thiamine biosynthetic process"/>
    <property type="evidence" value="ECO:0007669"/>
    <property type="project" value="UniProtKB-KW"/>
</dbReference>
<keyword evidence="6" id="KW-0067">ATP-binding</keyword>
<dbReference type="SUPFAM" id="SSF53613">
    <property type="entry name" value="Ribokinase-like"/>
    <property type="match status" value="1"/>
</dbReference>
<evidence type="ECO:0000256" key="8">
    <source>
        <dbReference type="ARBA" id="ARBA00022977"/>
    </source>
</evidence>
<feature type="binding site" evidence="13">
    <location>
        <begin position="445"/>
        <end position="447"/>
    </location>
    <ligand>
        <name>2-[(2R,5Z)-2-carboxy-4-methylthiazol-5(2H)-ylidene]ethyl phosphate</name>
        <dbReference type="ChEBI" id="CHEBI:62899"/>
    </ligand>
</feature>
<dbReference type="GO" id="GO:0008902">
    <property type="term" value="F:hydroxymethylpyrimidine kinase activity"/>
    <property type="evidence" value="ECO:0007669"/>
    <property type="project" value="TreeGrafter"/>
</dbReference>
<evidence type="ECO:0000256" key="11">
    <source>
        <dbReference type="ARBA" id="ARBA00047851"/>
    </source>
</evidence>
<feature type="binding site" evidence="13">
    <location>
        <begin position="348"/>
        <end position="352"/>
    </location>
    <ligand>
        <name>4-amino-2-methyl-5-(diphosphooxymethyl)pyrimidine</name>
        <dbReference type="ChEBI" id="CHEBI:57841"/>
    </ligand>
</feature>
<name>A0A316FRA0_9GAMM</name>
<reference evidence="16 17" key="1">
    <citation type="submission" date="2018-05" db="EMBL/GenBank/DDBJ databases">
        <title>Genomic Encyclopedia of Type Strains, Phase IV (KMG-IV): sequencing the most valuable type-strain genomes for metagenomic binning, comparative biology and taxonomic classification.</title>
        <authorList>
            <person name="Goeker M."/>
        </authorList>
    </citation>
    <scope>NUCLEOTIDE SEQUENCE [LARGE SCALE GENOMIC DNA]</scope>
    <source>
        <strain evidence="16 17">DSM 25350</strain>
    </source>
</reference>
<evidence type="ECO:0000256" key="12">
    <source>
        <dbReference type="ARBA" id="ARBA00047883"/>
    </source>
</evidence>
<evidence type="ECO:0000256" key="2">
    <source>
        <dbReference type="ARBA" id="ARBA00022679"/>
    </source>
</evidence>
<dbReference type="PANTHER" id="PTHR20858">
    <property type="entry name" value="PHOSPHOMETHYLPYRIMIDINE KINASE"/>
    <property type="match status" value="1"/>
</dbReference>
<evidence type="ECO:0000256" key="3">
    <source>
        <dbReference type="ARBA" id="ARBA00022723"/>
    </source>
</evidence>
<dbReference type="GO" id="GO:0005524">
    <property type="term" value="F:ATP binding"/>
    <property type="evidence" value="ECO:0007669"/>
    <property type="project" value="UniProtKB-KW"/>
</dbReference>
<dbReference type="HAMAP" id="MF_00097">
    <property type="entry name" value="TMP_synthase"/>
    <property type="match status" value="1"/>
</dbReference>
<dbReference type="Pfam" id="PF02581">
    <property type="entry name" value="TMP-TENI"/>
    <property type="match status" value="1"/>
</dbReference>
<comment type="cofactor">
    <cofactor evidence="13">
        <name>Mg(2+)</name>
        <dbReference type="ChEBI" id="CHEBI:18420"/>
    </cofactor>
    <text evidence="13">Binds 1 Mg(2+) ion per subunit.</text>
</comment>
<evidence type="ECO:0000256" key="4">
    <source>
        <dbReference type="ARBA" id="ARBA00022741"/>
    </source>
</evidence>
<dbReference type="NCBIfam" id="TIGR00693">
    <property type="entry name" value="thiE"/>
    <property type="match status" value="1"/>
</dbReference>
<keyword evidence="3 13" id="KW-0479">Metal-binding</keyword>
<evidence type="ECO:0000313" key="17">
    <source>
        <dbReference type="Proteomes" id="UP000245790"/>
    </source>
</evidence>
<dbReference type="Pfam" id="PF08543">
    <property type="entry name" value="Phos_pyr_kin"/>
    <property type="match status" value="2"/>
</dbReference>
<dbReference type="AlphaFoldDB" id="A0A316FRA0"/>
<dbReference type="InterPro" id="IPR034291">
    <property type="entry name" value="TMP_synthase"/>
</dbReference>
<keyword evidence="8 13" id="KW-0784">Thiamine biosynthesis</keyword>
<feature type="domain" description="Pyridoxamine kinase/Phosphomethylpyrimidine kinase" evidence="15">
    <location>
        <begin position="144"/>
        <end position="285"/>
    </location>
</feature>
<feature type="binding site" evidence="13">
    <location>
        <position position="380"/>
    </location>
    <ligand>
        <name>4-amino-2-methyl-5-(diphosphooxymethyl)pyrimidine</name>
        <dbReference type="ChEBI" id="CHEBI:57841"/>
    </ligand>
</feature>
<sequence length="521" mass="56523">MIKVKIKSPVRPVVLTLAGNDCSGMAGLAMDIRTQTALGIHTAPVTTANTAQSHTGVDAVNAVDNRVLESQLKAASALPFAVIKSGLIANLQQITQIKAFVEKQPVPWVCDPVLKASSGEQLHDSASANDNTFNKSVLNNRQPNDDYLSRFKTELLPHISVITPNRDEAVALTGQPIKNHQDVEHAAEKLLAMGAQSVVIKGGHRLSQSPQFNNWCQDYFSDGNKSFWLSSKRLDTVNSRGTGCAFASALASALALEYPIYDAVVIAKMAVHQGLRLGYGHDLAQGPVSIQAFPDKQIDLPCLTSQGDFALESFKFTDCNSPAMGLYPVVDRASWIPRLAPLGVSTIQLRVKDLADEPLIDEIKSAIKLAKQHNCRLFINDYWQLAIKLGAYGVHLGQEDLDTADIEAIQKAGLALGISTHCHYEVARAHSYQPSYIACGPVYPTDSKVMPWIPHDLQGLSYWRRVLNYPLTAIGGINRSRIADVAKTGVDAIAMISAITQADDPEQVAADFVKLINTNKA</sequence>
<comment type="pathway">
    <text evidence="1 13">Cofactor biosynthesis; thiamine diphosphate biosynthesis; thiamine phosphate from 4-amino-2-methyl-5-diphosphomethylpyrimidine and 4-methyl-5-(2-phosphoethyl)-thiazole: step 1/1.</text>
</comment>
<keyword evidence="2 13" id="KW-0808">Transferase</keyword>